<feature type="transmembrane region" description="Helical" evidence="18">
    <location>
        <begin position="201"/>
        <end position="219"/>
    </location>
</feature>
<evidence type="ECO:0000256" key="4">
    <source>
        <dbReference type="ARBA" id="ARBA00012944"/>
    </source>
</evidence>
<keyword evidence="10 18" id="KW-1278">Translocase</keyword>
<evidence type="ECO:0000259" key="19">
    <source>
        <dbReference type="Pfam" id="PF00361"/>
    </source>
</evidence>
<feature type="transmembrane region" description="Helical" evidence="18">
    <location>
        <begin position="32"/>
        <end position="51"/>
    </location>
</feature>
<evidence type="ECO:0000256" key="17">
    <source>
        <dbReference type="ARBA" id="ARBA00049551"/>
    </source>
</evidence>
<feature type="domain" description="NADH:quinone oxidoreductase/Mrp antiporter transmembrane" evidence="19">
    <location>
        <begin position="26"/>
        <end position="286"/>
    </location>
</feature>
<feature type="transmembrane region" description="Helical" evidence="18">
    <location>
        <begin position="150"/>
        <end position="168"/>
    </location>
</feature>
<keyword evidence="12 18" id="KW-1133">Transmembrane helix</keyword>
<keyword evidence="7 18" id="KW-0679">Respiratory chain</keyword>
<keyword evidence="13 18" id="KW-0520">NAD</keyword>
<evidence type="ECO:0000256" key="9">
    <source>
        <dbReference type="ARBA" id="ARBA00022792"/>
    </source>
</evidence>
<keyword evidence="8 18" id="KW-0812">Transmembrane</keyword>
<evidence type="ECO:0000256" key="8">
    <source>
        <dbReference type="ARBA" id="ARBA00022692"/>
    </source>
</evidence>
<feature type="transmembrane region" description="Helical" evidence="18">
    <location>
        <begin position="125"/>
        <end position="144"/>
    </location>
</feature>
<dbReference type="GO" id="GO:0005743">
    <property type="term" value="C:mitochondrial inner membrane"/>
    <property type="evidence" value="ECO:0007669"/>
    <property type="project" value="UniProtKB-SubCell"/>
</dbReference>
<keyword evidence="16 18" id="KW-0472">Membrane</keyword>
<dbReference type="InterPro" id="IPR003917">
    <property type="entry name" value="NADH_UbQ_OxRdtase_chain2"/>
</dbReference>
<dbReference type="PANTHER" id="PTHR46552:SF1">
    <property type="entry name" value="NADH-UBIQUINONE OXIDOREDUCTASE CHAIN 2"/>
    <property type="match status" value="1"/>
</dbReference>
<keyword evidence="14 18" id="KW-0830">Ubiquinone</keyword>
<dbReference type="GO" id="GO:0006120">
    <property type="term" value="P:mitochondrial electron transport, NADH to ubiquinone"/>
    <property type="evidence" value="ECO:0007669"/>
    <property type="project" value="InterPro"/>
</dbReference>
<evidence type="ECO:0000256" key="2">
    <source>
        <dbReference type="ARBA" id="ARBA00004448"/>
    </source>
</evidence>
<evidence type="ECO:0000256" key="13">
    <source>
        <dbReference type="ARBA" id="ARBA00023027"/>
    </source>
</evidence>
<sequence>MLNNFNLTKMLFMFMMIMSTLFTLSSNSFMNMWMGMEINLISFIPLMVNKFNNLSSQSMMKYFLIQSISSINFLFSSITITYLNKWFYNLNYLNLLILMILNLSLLMKMGAAPFHFWFPKTMKGLTWINCLILSTWQKIIPMIILYNSCLMKIIFLSCIMSALIGSIMGLNQTSLILLMSYSSINHISWMLISLMMNFNLWMIYFFIYSFINFILMITFNKIKIFNLNQIFLNKMNLINYFILLNLLSLGGLPPFLGFLSKWMVINFLINKFMYMLSILLVMTSLINLFFYIRMTYSYMMIKFNEIKFFSLKVEKSLTIILMNSLSIFNLVFITFIYII</sequence>
<comment type="catalytic activity">
    <reaction evidence="17 18">
        <text>a ubiquinone + NADH + 5 H(+)(in) = a ubiquinol + NAD(+) + 4 H(+)(out)</text>
        <dbReference type="Rhea" id="RHEA:29091"/>
        <dbReference type="Rhea" id="RHEA-COMP:9565"/>
        <dbReference type="Rhea" id="RHEA-COMP:9566"/>
        <dbReference type="ChEBI" id="CHEBI:15378"/>
        <dbReference type="ChEBI" id="CHEBI:16389"/>
        <dbReference type="ChEBI" id="CHEBI:17976"/>
        <dbReference type="ChEBI" id="CHEBI:57540"/>
        <dbReference type="ChEBI" id="CHEBI:57945"/>
        <dbReference type="EC" id="7.1.1.2"/>
    </reaction>
</comment>
<dbReference type="InterPro" id="IPR001750">
    <property type="entry name" value="ND/Mrp_TM"/>
</dbReference>
<comment type="function">
    <text evidence="18">Core subunit of the mitochondrial membrane respiratory chain NADH dehydrogenase (Complex I) which catalyzes electron transfer from NADH through the respiratory chain, using ubiquinone as an electron acceptor. Essential for the catalytic activity and assembly of complex I.</text>
</comment>
<proteinExistence type="inferred from homology"/>
<dbReference type="PRINTS" id="PR01436">
    <property type="entry name" value="NADHDHGNASE2"/>
</dbReference>
<dbReference type="AlphaFoldDB" id="A0A9E8RSV8"/>
<accession>A0A9E8RSV8</accession>
<dbReference type="InterPro" id="IPR050175">
    <property type="entry name" value="Complex_I_Subunit_2"/>
</dbReference>
<evidence type="ECO:0000256" key="3">
    <source>
        <dbReference type="ARBA" id="ARBA00007012"/>
    </source>
</evidence>
<evidence type="ECO:0000256" key="15">
    <source>
        <dbReference type="ARBA" id="ARBA00023128"/>
    </source>
</evidence>
<reference evidence="20" key="2">
    <citation type="journal article" date="2022" name="Syst. Entomol.">
        <title>Massive gene rearrangements of mitochondrial genomes and implications for the phylogeny of Trichoptera (Insecta).</title>
        <authorList>
            <person name="Ge X."/>
            <person name="Peng L."/>
            <person name="Vogler A.P."/>
            <person name="Morse J.C."/>
            <person name="Yang L."/>
            <person name="Sun C."/>
            <person name="Wang B."/>
        </authorList>
    </citation>
    <scope>NUCLEOTIDE SEQUENCE</scope>
</reference>
<evidence type="ECO:0000256" key="14">
    <source>
        <dbReference type="ARBA" id="ARBA00023075"/>
    </source>
</evidence>
<keyword evidence="15 18" id="KW-0496">Mitochondrion</keyword>
<comment type="function">
    <text evidence="1">Core subunit of the mitochondrial membrane respiratory chain NADH dehydrogenase (Complex I) that is believed to belong to the minimal assembly required for catalysis. Complex I functions in the transfer of electrons from NADH to the respiratory chain. The immediate electron acceptor for the enzyme is believed to be ubiquinone.</text>
</comment>
<organism evidence="20">
    <name type="scientific">Micrasema sp. XG-2021</name>
    <dbReference type="NCBI Taxonomy" id="2996737"/>
    <lineage>
        <taxon>Eukaryota</taxon>
        <taxon>Metazoa</taxon>
        <taxon>Ecdysozoa</taxon>
        <taxon>Arthropoda</taxon>
        <taxon>Hexapoda</taxon>
        <taxon>Insecta</taxon>
        <taxon>Pterygota</taxon>
        <taxon>Neoptera</taxon>
        <taxon>Endopterygota</taxon>
        <taxon>Trichoptera</taxon>
        <taxon>Integripalpia</taxon>
        <taxon>Plenitentoria</taxon>
        <taxon>Phryganeoidea</taxon>
        <taxon>Brachycentridae</taxon>
        <taxon>Micrasema</taxon>
    </lineage>
</organism>
<gene>
    <name evidence="20" type="primary">ND2</name>
</gene>
<dbReference type="PANTHER" id="PTHR46552">
    <property type="entry name" value="NADH-UBIQUINONE OXIDOREDUCTASE CHAIN 2"/>
    <property type="match status" value="1"/>
</dbReference>
<dbReference type="EMBL" id="OL677994">
    <property type="protein sequence ID" value="UZZ43662.1"/>
    <property type="molecule type" value="Genomic_DNA"/>
</dbReference>
<evidence type="ECO:0000256" key="10">
    <source>
        <dbReference type="ARBA" id="ARBA00022967"/>
    </source>
</evidence>
<evidence type="ECO:0000256" key="11">
    <source>
        <dbReference type="ARBA" id="ARBA00022982"/>
    </source>
</evidence>
<evidence type="ECO:0000256" key="7">
    <source>
        <dbReference type="ARBA" id="ARBA00022660"/>
    </source>
</evidence>
<comment type="similarity">
    <text evidence="3 18">Belongs to the complex I subunit 2 family.</text>
</comment>
<feature type="transmembrane region" description="Helical" evidence="18">
    <location>
        <begin position="272"/>
        <end position="296"/>
    </location>
</feature>
<evidence type="ECO:0000256" key="6">
    <source>
        <dbReference type="ARBA" id="ARBA00022448"/>
    </source>
</evidence>
<feature type="transmembrane region" description="Helical" evidence="18">
    <location>
        <begin position="317"/>
        <end position="338"/>
    </location>
</feature>
<geneLocation type="mitochondrion" evidence="20"/>
<dbReference type="Pfam" id="PF00361">
    <property type="entry name" value="Proton_antipo_M"/>
    <property type="match status" value="1"/>
</dbReference>
<dbReference type="EC" id="7.1.1.2" evidence="4 18"/>
<evidence type="ECO:0000256" key="16">
    <source>
        <dbReference type="ARBA" id="ARBA00023136"/>
    </source>
</evidence>
<evidence type="ECO:0000313" key="20">
    <source>
        <dbReference type="EMBL" id="UZZ43662.1"/>
    </source>
</evidence>
<keyword evidence="9 18" id="KW-0999">Mitochondrion inner membrane</keyword>
<name>A0A9E8RSV8_9NEOP</name>
<dbReference type="GO" id="GO:0008137">
    <property type="term" value="F:NADH dehydrogenase (ubiquinone) activity"/>
    <property type="evidence" value="ECO:0007669"/>
    <property type="project" value="UniProtKB-EC"/>
</dbReference>
<evidence type="ECO:0000256" key="1">
    <source>
        <dbReference type="ARBA" id="ARBA00003257"/>
    </source>
</evidence>
<feature type="transmembrane region" description="Helical" evidence="18">
    <location>
        <begin position="240"/>
        <end position="260"/>
    </location>
</feature>
<keyword evidence="11 18" id="KW-0249">Electron transport</keyword>
<protein>
    <recommendedName>
        <fullName evidence="5 18">NADH-ubiquinone oxidoreductase chain 2</fullName>
        <ecNumber evidence="4 18">7.1.1.2</ecNumber>
    </recommendedName>
</protein>
<comment type="subcellular location">
    <subcellularLocation>
        <location evidence="2 18">Mitochondrion inner membrane</location>
        <topology evidence="2 18">Multi-pass membrane protein</topology>
    </subcellularLocation>
</comment>
<feature type="transmembrane region" description="Helical" evidence="18">
    <location>
        <begin position="63"/>
        <end position="83"/>
    </location>
</feature>
<evidence type="ECO:0000256" key="5">
    <source>
        <dbReference type="ARBA" id="ARBA00021008"/>
    </source>
</evidence>
<evidence type="ECO:0000256" key="12">
    <source>
        <dbReference type="ARBA" id="ARBA00022989"/>
    </source>
</evidence>
<reference evidence="20" key="1">
    <citation type="submission" date="2021-11" db="EMBL/GenBank/DDBJ databases">
        <authorList>
            <person name="Ge X.-Y."/>
            <person name="Peng L."/>
            <person name="Sun C.-H."/>
            <person name="Wang B.-X."/>
        </authorList>
    </citation>
    <scope>NUCLEOTIDE SEQUENCE</scope>
</reference>
<keyword evidence="6" id="KW-0813">Transport</keyword>
<evidence type="ECO:0000256" key="18">
    <source>
        <dbReference type="RuleBase" id="RU003403"/>
    </source>
</evidence>
<feature type="transmembrane region" description="Helical" evidence="18">
    <location>
        <begin position="95"/>
        <end position="118"/>
    </location>
</feature>